<keyword evidence="7" id="KW-1185">Reference proteome</keyword>
<dbReference type="Gene3D" id="1.10.1040.10">
    <property type="entry name" value="N-(1-d-carboxylethyl)-l-norvaline Dehydrogenase, domain 2"/>
    <property type="match status" value="1"/>
</dbReference>
<sequence length="310" mass="33106">MDDKPTLGLVGLGNLGRAIALRLLGAGYRLLVNDRRWEVAQALELHGATAIPTPLLLAEEVDMFLTCLPGDEELFEVYIGPEGALEHLRPGATVIDFSTASPMMMQRIDREARLRQIDVVDAPVGGGPVEANSGQLTMMVGAEPAVFERMMPLLGVLGRETYLVGPPGMGKVVKLINQLLAGVSLVVIGEALALAANAGADLATVYEALRSSTGGWKLWRDVVPELLRESGEVSFRLELMKRDMELAMRLGSDVGSPVPMTALAHQFYVAAMARGWGQLPAHEVARLVGRLANASFSASSARGDDLLAAE</sequence>
<geneLocation type="plasmid" evidence="7">
    <name>Tros</name>
</geneLocation>
<dbReference type="KEGG" id="tro:trd_A0639"/>
<keyword evidence="6" id="KW-0614">Plasmid</keyword>
<dbReference type="GO" id="GO:0016491">
    <property type="term" value="F:oxidoreductase activity"/>
    <property type="evidence" value="ECO:0007669"/>
    <property type="project" value="UniProtKB-KW"/>
</dbReference>
<dbReference type="SUPFAM" id="SSF51735">
    <property type="entry name" value="NAD(P)-binding Rossmann-fold domains"/>
    <property type="match status" value="1"/>
</dbReference>
<keyword evidence="1" id="KW-0560">Oxidoreductase</keyword>
<evidence type="ECO:0000256" key="3">
    <source>
        <dbReference type="PIRSR" id="PIRSR000103-1"/>
    </source>
</evidence>
<dbReference type="GO" id="GO:0050661">
    <property type="term" value="F:NADP binding"/>
    <property type="evidence" value="ECO:0007669"/>
    <property type="project" value="InterPro"/>
</dbReference>
<evidence type="ECO:0000259" key="5">
    <source>
        <dbReference type="Pfam" id="PF14833"/>
    </source>
</evidence>
<proteinExistence type="predicted"/>
<feature type="domain" description="6-phosphogluconate dehydrogenase NADP-binding" evidence="4">
    <location>
        <begin position="7"/>
        <end position="165"/>
    </location>
</feature>
<dbReference type="SUPFAM" id="SSF48179">
    <property type="entry name" value="6-phosphogluconate dehydrogenase C-terminal domain-like"/>
    <property type="match status" value="1"/>
</dbReference>
<dbReference type="eggNOG" id="COG2084">
    <property type="taxonomic scope" value="Bacteria"/>
</dbReference>
<dbReference type="PANTHER" id="PTHR43060:SF15">
    <property type="entry name" value="3-HYDROXYISOBUTYRATE DEHYDROGENASE-LIKE 1, MITOCHONDRIAL-RELATED"/>
    <property type="match status" value="1"/>
</dbReference>
<feature type="domain" description="3-hydroxyisobutyrate dehydrogenase-like NAD-binding" evidence="5">
    <location>
        <begin position="168"/>
        <end position="286"/>
    </location>
</feature>
<evidence type="ECO:0000259" key="4">
    <source>
        <dbReference type="Pfam" id="PF03446"/>
    </source>
</evidence>
<evidence type="ECO:0000313" key="7">
    <source>
        <dbReference type="Proteomes" id="UP000000447"/>
    </source>
</evidence>
<dbReference type="InterPro" id="IPR008927">
    <property type="entry name" value="6-PGluconate_DH-like_C_sf"/>
</dbReference>
<keyword evidence="2" id="KW-0520">NAD</keyword>
<protein>
    <submittedName>
        <fullName evidence="6">Tartronate semialdehyde reductase</fullName>
    </submittedName>
</protein>
<dbReference type="AlphaFoldDB" id="B9L4C5"/>
<dbReference type="Pfam" id="PF14833">
    <property type="entry name" value="NAD_binding_11"/>
    <property type="match status" value="1"/>
</dbReference>
<feature type="active site" evidence="3">
    <location>
        <position position="174"/>
    </location>
</feature>
<dbReference type="EMBL" id="CP001276">
    <property type="protein sequence ID" value="ACM06872.1"/>
    <property type="molecule type" value="Genomic_DNA"/>
</dbReference>
<evidence type="ECO:0000313" key="6">
    <source>
        <dbReference type="EMBL" id="ACM06872.1"/>
    </source>
</evidence>
<accession>B9L4C5</accession>
<dbReference type="InterPro" id="IPR036291">
    <property type="entry name" value="NAD(P)-bd_dom_sf"/>
</dbReference>
<dbReference type="InterPro" id="IPR013328">
    <property type="entry name" value="6PGD_dom2"/>
</dbReference>
<dbReference type="InterPro" id="IPR015815">
    <property type="entry name" value="HIBADH-related"/>
</dbReference>
<dbReference type="PIRSF" id="PIRSF000103">
    <property type="entry name" value="HIBADH"/>
    <property type="match status" value="1"/>
</dbReference>
<dbReference type="HOGENOM" id="CLU_035117_0_6_0"/>
<name>B9L4C5_THERP</name>
<dbReference type="InterPro" id="IPR006115">
    <property type="entry name" value="6PGDH_NADP-bd"/>
</dbReference>
<reference evidence="6 7" key="1">
    <citation type="journal article" date="2009" name="PLoS ONE">
        <title>Complete genome sequence of the aerobic CO-oxidizing thermophile Thermomicrobium roseum.</title>
        <authorList>
            <person name="Wu D."/>
            <person name="Raymond J."/>
            <person name="Wu M."/>
            <person name="Chatterji S."/>
            <person name="Ren Q."/>
            <person name="Graham J.E."/>
            <person name="Bryant D.A."/>
            <person name="Robb F."/>
            <person name="Colman A."/>
            <person name="Tallon L.J."/>
            <person name="Badger J.H."/>
            <person name="Madupu R."/>
            <person name="Ward N.L."/>
            <person name="Eisen J.A."/>
        </authorList>
    </citation>
    <scope>NUCLEOTIDE SEQUENCE [LARGE SCALE GENOMIC DNA]</scope>
    <source>
        <strain evidence="7">ATCC 27502 / DSM 5159 / P-2</strain>
        <plasmid evidence="6">unnamed</plasmid>
    </source>
</reference>
<organism evidence="6 7">
    <name type="scientific">Thermomicrobium roseum (strain ATCC 27502 / DSM 5159 / P-2)</name>
    <dbReference type="NCBI Taxonomy" id="309801"/>
    <lineage>
        <taxon>Bacteria</taxon>
        <taxon>Pseudomonadati</taxon>
        <taxon>Thermomicrobiota</taxon>
        <taxon>Thermomicrobia</taxon>
        <taxon>Thermomicrobiales</taxon>
        <taxon>Thermomicrobiaceae</taxon>
        <taxon>Thermomicrobium</taxon>
    </lineage>
</organism>
<dbReference type="InterPro" id="IPR029154">
    <property type="entry name" value="HIBADH-like_NADP-bd"/>
</dbReference>
<dbReference type="RefSeq" id="WP_012642859.1">
    <property type="nucleotide sequence ID" value="NC_011961.1"/>
</dbReference>
<dbReference type="Gene3D" id="3.40.50.720">
    <property type="entry name" value="NAD(P)-binding Rossmann-like Domain"/>
    <property type="match status" value="1"/>
</dbReference>
<dbReference type="Proteomes" id="UP000000447">
    <property type="component" value="Plasmid unnamed"/>
</dbReference>
<dbReference type="OrthoDB" id="162373at2"/>
<gene>
    <name evidence="6" type="ordered locus">trd_A0639</name>
</gene>
<dbReference type="PANTHER" id="PTHR43060">
    <property type="entry name" value="3-HYDROXYISOBUTYRATE DEHYDROGENASE-LIKE 1, MITOCHONDRIAL-RELATED"/>
    <property type="match status" value="1"/>
</dbReference>
<dbReference type="GO" id="GO:0051287">
    <property type="term" value="F:NAD binding"/>
    <property type="evidence" value="ECO:0007669"/>
    <property type="project" value="InterPro"/>
</dbReference>
<evidence type="ECO:0000256" key="1">
    <source>
        <dbReference type="ARBA" id="ARBA00023002"/>
    </source>
</evidence>
<evidence type="ECO:0000256" key="2">
    <source>
        <dbReference type="ARBA" id="ARBA00023027"/>
    </source>
</evidence>
<dbReference type="Pfam" id="PF03446">
    <property type="entry name" value="NAD_binding_2"/>
    <property type="match status" value="1"/>
</dbReference>